<proteinExistence type="inferred from homology"/>
<evidence type="ECO:0000256" key="2">
    <source>
        <dbReference type="ARBA" id="ARBA00005988"/>
    </source>
</evidence>
<evidence type="ECO:0000256" key="6">
    <source>
        <dbReference type="ARBA" id="ARBA00023049"/>
    </source>
</evidence>
<accession>L0K5X6</accession>
<dbReference type="InterPro" id="IPR000834">
    <property type="entry name" value="Peptidase_M14"/>
</dbReference>
<comment type="similarity">
    <text evidence="2">Belongs to the peptidase M14 family.</text>
</comment>
<feature type="domain" description="Peptidase M14" evidence="8">
    <location>
        <begin position="60"/>
        <end position="204"/>
    </location>
</feature>
<evidence type="ECO:0000256" key="4">
    <source>
        <dbReference type="ARBA" id="ARBA00022801"/>
    </source>
</evidence>
<keyword evidence="4" id="KW-0378">Hydrolase</keyword>
<dbReference type="AlphaFoldDB" id="L0K5X6"/>
<dbReference type="Gene3D" id="3.40.630.10">
    <property type="entry name" value="Zn peptidases"/>
    <property type="match status" value="1"/>
</dbReference>
<name>L0K5X6_9EURY</name>
<evidence type="ECO:0000256" key="1">
    <source>
        <dbReference type="ARBA" id="ARBA00001947"/>
    </source>
</evidence>
<dbReference type="GO" id="GO:0006508">
    <property type="term" value="P:proteolysis"/>
    <property type="evidence" value="ECO:0007669"/>
    <property type="project" value="UniProtKB-KW"/>
</dbReference>
<organism evidence="9 10">
    <name type="scientific">Natronococcus occultus SP4</name>
    <dbReference type="NCBI Taxonomy" id="694430"/>
    <lineage>
        <taxon>Archaea</taxon>
        <taxon>Methanobacteriati</taxon>
        <taxon>Methanobacteriota</taxon>
        <taxon>Stenosarchaea group</taxon>
        <taxon>Halobacteria</taxon>
        <taxon>Halobacteriales</taxon>
        <taxon>Natrialbaceae</taxon>
        <taxon>Natronococcus</taxon>
    </lineage>
</organism>
<keyword evidence="3" id="KW-0645">Protease</keyword>
<feature type="region of interest" description="Disordered" evidence="7">
    <location>
        <begin position="18"/>
        <end position="38"/>
    </location>
</feature>
<dbReference type="PANTHER" id="PTHR11705:SF143">
    <property type="entry name" value="SLL0236 PROTEIN"/>
    <property type="match status" value="1"/>
</dbReference>
<dbReference type="GO" id="GO:0004181">
    <property type="term" value="F:metallocarboxypeptidase activity"/>
    <property type="evidence" value="ECO:0007669"/>
    <property type="project" value="InterPro"/>
</dbReference>
<gene>
    <name evidence="9" type="ORF">Natoc_4236</name>
</gene>
<dbReference type="Proteomes" id="UP000010878">
    <property type="component" value="Plasmid 2"/>
</dbReference>
<dbReference type="PANTHER" id="PTHR11705">
    <property type="entry name" value="PROTEASE FAMILY M14 CARBOXYPEPTIDASE A,B"/>
    <property type="match status" value="1"/>
</dbReference>
<evidence type="ECO:0000313" key="9">
    <source>
        <dbReference type="EMBL" id="AGB39930.1"/>
    </source>
</evidence>
<evidence type="ECO:0000256" key="5">
    <source>
        <dbReference type="ARBA" id="ARBA00022833"/>
    </source>
</evidence>
<keyword evidence="5" id="KW-0862">Zinc</keyword>
<sequence length="444" mass="49051">MNRRKFMKVAGLAAVVPASSASATSSQTNNILQSADPLDPIDLGTGPSLTNEQLTERLRLLAQKNDRMDLQRIGKSAGRRDPIWEVQIGDGDTSIHIINQIHGDEPFGTEALMSIFRRLVDGNSRLVDSILDNLSLTVIPRANPDGAMYTEDENDDGEEQRLGLRQNIQSWNSNHSHQRPYYHVEEFPGDERGGYDPNRDFNIKPDFVSTVDDTPDMWQTDDDGEPTGVLEMERDGHTLEESGVQATPAVEAITRSFLNADPDYAKTIHSQGLPLDPETGEVTILSVMAPYGPMYAEEAPFGDPEEDATADFVNPFLDQETSDRGIRLNELCAQALEEYAGPWSAFETGTRFGYTTLWGSYLDTLCPQTDAAGMLYELPGQTDSVGDRAYYMKVEATRVALLESFTQLAQDPSLTQTGIEVDDYFDRPLAEGSYEEGRGASDVS</sequence>
<dbReference type="GeneID" id="32189003"/>
<evidence type="ECO:0000313" key="10">
    <source>
        <dbReference type="Proteomes" id="UP000010878"/>
    </source>
</evidence>
<keyword evidence="6" id="KW-0482">Metalloprotease</keyword>
<geneLocation type="plasmid" evidence="9">
    <name>2</name>
</geneLocation>
<reference evidence="9 10" key="1">
    <citation type="submission" date="2012-11" db="EMBL/GenBank/DDBJ databases">
        <title>FINISHED of Natronococcus occultus SP4, DSM 3396.</title>
        <authorList>
            <consortium name="DOE Joint Genome Institute"/>
            <person name="Eisen J."/>
            <person name="Huntemann M."/>
            <person name="Wei C.-L."/>
            <person name="Han J."/>
            <person name="Detter J.C."/>
            <person name="Han C."/>
            <person name="Tapia R."/>
            <person name="Chen A."/>
            <person name="Kyrpides N."/>
            <person name="Mavromatis K."/>
            <person name="Markowitz V."/>
            <person name="Szeto E."/>
            <person name="Ivanova N."/>
            <person name="Mikhailova N."/>
            <person name="Ovchinnikova G."/>
            <person name="Pagani I."/>
            <person name="Pati A."/>
            <person name="Goodwin L."/>
            <person name="Nordberg H.P."/>
            <person name="Cantor M.N."/>
            <person name="Hua S.X."/>
            <person name="Woyke T."/>
            <person name="Eisen J."/>
            <person name="Klenk H.-P."/>
            <person name="Klenk H.-P."/>
        </authorList>
    </citation>
    <scope>NUCLEOTIDE SEQUENCE [LARGE SCALE GENOMIC DNA]</scope>
    <source>
        <strain evidence="9 10">SP4</strain>
        <plasmid evidence="10">Plasmid 2</plasmid>
    </source>
</reference>
<dbReference type="OrthoDB" id="155188at2157"/>
<comment type="cofactor">
    <cofactor evidence="1">
        <name>Zn(2+)</name>
        <dbReference type="ChEBI" id="CHEBI:29105"/>
    </cofactor>
</comment>
<protein>
    <submittedName>
        <fullName evidence="9">Putative carboxypeptidase</fullName>
    </submittedName>
</protein>
<keyword evidence="10" id="KW-1185">Reference proteome</keyword>
<dbReference type="GO" id="GO:0005615">
    <property type="term" value="C:extracellular space"/>
    <property type="evidence" value="ECO:0007669"/>
    <property type="project" value="TreeGrafter"/>
</dbReference>
<dbReference type="RefSeq" id="WP_015323361.1">
    <property type="nucleotide sequence ID" value="NC_019976.1"/>
</dbReference>
<dbReference type="GO" id="GO:0008270">
    <property type="term" value="F:zinc ion binding"/>
    <property type="evidence" value="ECO:0007669"/>
    <property type="project" value="InterPro"/>
</dbReference>
<dbReference type="Pfam" id="PF00246">
    <property type="entry name" value="Peptidase_M14"/>
    <property type="match status" value="1"/>
</dbReference>
<dbReference type="EMBL" id="CP003931">
    <property type="protein sequence ID" value="AGB39930.1"/>
    <property type="molecule type" value="Genomic_DNA"/>
</dbReference>
<dbReference type="KEGG" id="nou:Natoc_4236"/>
<evidence type="ECO:0000256" key="3">
    <source>
        <dbReference type="ARBA" id="ARBA00022670"/>
    </source>
</evidence>
<dbReference type="HOGENOM" id="CLU_610623_0_0_2"/>
<keyword evidence="9" id="KW-0614">Plasmid</keyword>
<evidence type="ECO:0000259" key="8">
    <source>
        <dbReference type="Pfam" id="PF00246"/>
    </source>
</evidence>
<evidence type="ECO:0000256" key="7">
    <source>
        <dbReference type="SAM" id="MobiDB-lite"/>
    </source>
</evidence>
<keyword evidence="9" id="KW-0121">Carboxypeptidase</keyword>
<dbReference type="SUPFAM" id="SSF53187">
    <property type="entry name" value="Zn-dependent exopeptidases"/>
    <property type="match status" value="1"/>
</dbReference>